<organism evidence="8 9">
    <name type="scientific">Pogona vitticeps</name>
    <name type="common">central bearded dragon</name>
    <dbReference type="NCBI Taxonomy" id="103695"/>
    <lineage>
        <taxon>Eukaryota</taxon>
        <taxon>Metazoa</taxon>
        <taxon>Chordata</taxon>
        <taxon>Craniata</taxon>
        <taxon>Vertebrata</taxon>
        <taxon>Euteleostomi</taxon>
        <taxon>Lepidosauria</taxon>
        <taxon>Squamata</taxon>
        <taxon>Bifurcata</taxon>
        <taxon>Unidentata</taxon>
        <taxon>Episquamata</taxon>
        <taxon>Toxicofera</taxon>
        <taxon>Iguania</taxon>
        <taxon>Acrodonta</taxon>
        <taxon>Agamidae</taxon>
        <taxon>Amphibolurinae</taxon>
        <taxon>Pogona</taxon>
    </lineage>
</organism>
<evidence type="ECO:0000313" key="9">
    <source>
        <dbReference type="RefSeq" id="XP_072852678.1"/>
    </source>
</evidence>
<keyword evidence="1" id="KW-0929">Antimicrobial</keyword>
<dbReference type="SMART" id="SM00217">
    <property type="entry name" value="WAP"/>
    <property type="match status" value="3"/>
</dbReference>
<dbReference type="Proteomes" id="UP001652642">
    <property type="component" value="Chromosome 4"/>
</dbReference>
<dbReference type="InterPro" id="IPR008197">
    <property type="entry name" value="WAP_dom"/>
</dbReference>
<evidence type="ECO:0000313" key="8">
    <source>
        <dbReference type="Proteomes" id="UP001652642"/>
    </source>
</evidence>
<accession>A0ABM5G4T8</accession>
<dbReference type="PRINTS" id="PR00003">
    <property type="entry name" value="4DISULPHCORE"/>
</dbReference>
<reference evidence="9" key="1">
    <citation type="submission" date="2025-08" db="UniProtKB">
        <authorList>
            <consortium name="RefSeq"/>
        </authorList>
    </citation>
    <scope>IDENTIFICATION</scope>
</reference>
<comment type="similarity">
    <text evidence="5">Belongs to the venom waprin family.</text>
</comment>
<feature type="domain" description="WAP" evidence="7">
    <location>
        <begin position="65"/>
        <end position="108"/>
    </location>
</feature>
<keyword evidence="3" id="KW-0044">Antibiotic</keyword>
<evidence type="ECO:0000256" key="2">
    <source>
        <dbReference type="ARBA" id="ARBA00022729"/>
    </source>
</evidence>
<dbReference type="PROSITE" id="PS51390">
    <property type="entry name" value="WAP"/>
    <property type="match status" value="3"/>
</dbReference>
<feature type="domain" description="WAP" evidence="7">
    <location>
        <begin position="19"/>
        <end position="64"/>
    </location>
</feature>
<feature type="chain" id="PRO_5046923179" evidence="6">
    <location>
        <begin position="21"/>
        <end position="161"/>
    </location>
</feature>
<name>A0ABM5G4T8_9SAUR</name>
<feature type="domain" description="WAP" evidence="7">
    <location>
        <begin position="110"/>
        <end position="155"/>
    </location>
</feature>
<keyword evidence="2 6" id="KW-0732">Signal</keyword>
<keyword evidence="8" id="KW-1185">Reference proteome</keyword>
<dbReference type="RefSeq" id="XP_072852678.1">
    <property type="nucleotide sequence ID" value="XM_072996577.1"/>
</dbReference>
<protein>
    <submittedName>
        <fullName evidence="9">Uncharacterized protein isoform X2</fullName>
    </submittedName>
</protein>
<evidence type="ECO:0000256" key="4">
    <source>
        <dbReference type="ARBA" id="ARBA00023157"/>
    </source>
</evidence>
<dbReference type="PANTHER" id="PTHR19441">
    <property type="entry name" value="WHEY ACDIC PROTEIN WAP"/>
    <property type="match status" value="1"/>
</dbReference>
<evidence type="ECO:0000256" key="3">
    <source>
        <dbReference type="ARBA" id="ARBA00023022"/>
    </source>
</evidence>
<dbReference type="SUPFAM" id="SSF57256">
    <property type="entry name" value="Elafin-like"/>
    <property type="match status" value="3"/>
</dbReference>
<dbReference type="InterPro" id="IPR036645">
    <property type="entry name" value="Elafin-like_sf"/>
</dbReference>
<dbReference type="GeneID" id="140706454"/>
<keyword evidence="4" id="KW-1015">Disulfide bond</keyword>
<dbReference type="PANTHER" id="PTHR19441:SF30">
    <property type="entry name" value="ELAFIN"/>
    <property type="match status" value="1"/>
</dbReference>
<evidence type="ECO:0000256" key="5">
    <source>
        <dbReference type="ARBA" id="ARBA00035122"/>
    </source>
</evidence>
<evidence type="ECO:0000256" key="1">
    <source>
        <dbReference type="ARBA" id="ARBA00022529"/>
    </source>
</evidence>
<dbReference type="InterPro" id="IPR050514">
    <property type="entry name" value="WAP_four-disulfide_core"/>
</dbReference>
<evidence type="ECO:0000259" key="7">
    <source>
        <dbReference type="PROSITE" id="PS51390"/>
    </source>
</evidence>
<gene>
    <name evidence="9" type="primary">LOC140706454</name>
</gene>
<dbReference type="Gene3D" id="4.10.75.10">
    <property type="entry name" value="Elafin-like"/>
    <property type="match status" value="3"/>
</dbReference>
<evidence type="ECO:0000256" key="6">
    <source>
        <dbReference type="SAM" id="SignalP"/>
    </source>
</evidence>
<sequence length="161" mass="16975">MRSGLAFVAVLCLCIGMTTGGKPGKCPKPTGAGVCLKKCTSDYECPGRQKCCFNGCGQNCEDPVFYVKPGECPTIKFPPGLPCKLECRQDSNCKGREKCCRQGCSNICFPAAKPGTCPRSTGPGLCVEECSSDYKCPRNLKCCSNGCGLTCQSPVLYGPAA</sequence>
<dbReference type="Pfam" id="PF00095">
    <property type="entry name" value="WAP"/>
    <property type="match status" value="3"/>
</dbReference>
<feature type="signal peptide" evidence="6">
    <location>
        <begin position="1"/>
        <end position="20"/>
    </location>
</feature>
<proteinExistence type="inferred from homology"/>